<keyword evidence="2" id="KW-0808">Transferase</keyword>
<organism evidence="4 5">
    <name type="scientific">Rhynchospora tenuis</name>
    <dbReference type="NCBI Taxonomy" id="198213"/>
    <lineage>
        <taxon>Eukaryota</taxon>
        <taxon>Viridiplantae</taxon>
        <taxon>Streptophyta</taxon>
        <taxon>Embryophyta</taxon>
        <taxon>Tracheophyta</taxon>
        <taxon>Spermatophyta</taxon>
        <taxon>Magnoliopsida</taxon>
        <taxon>Liliopsida</taxon>
        <taxon>Poales</taxon>
        <taxon>Cyperaceae</taxon>
        <taxon>Cyperoideae</taxon>
        <taxon>Rhynchosporeae</taxon>
        <taxon>Rhynchospora</taxon>
    </lineage>
</organism>
<evidence type="ECO:0000256" key="2">
    <source>
        <dbReference type="ARBA" id="ARBA00022679"/>
    </source>
</evidence>
<dbReference type="Pfam" id="PF02458">
    <property type="entry name" value="Transferase"/>
    <property type="match status" value="1"/>
</dbReference>
<dbReference type="Gene3D" id="3.30.559.10">
    <property type="entry name" value="Chloramphenicol acetyltransferase-like domain"/>
    <property type="match status" value="2"/>
</dbReference>
<evidence type="ECO:0000256" key="1">
    <source>
        <dbReference type="ARBA" id="ARBA00009861"/>
    </source>
</evidence>
<evidence type="ECO:0000256" key="3">
    <source>
        <dbReference type="ARBA" id="ARBA00023315"/>
    </source>
</evidence>
<dbReference type="Proteomes" id="UP001210211">
    <property type="component" value="Unassembled WGS sequence"/>
</dbReference>
<dbReference type="PANTHER" id="PTHR31642:SF160">
    <property type="entry name" value="HXXXD-TYPE ACYL-TRANSFERASE FAMILY PROTEIN"/>
    <property type="match status" value="1"/>
</dbReference>
<evidence type="ECO:0000313" key="5">
    <source>
        <dbReference type="Proteomes" id="UP001210211"/>
    </source>
</evidence>
<dbReference type="AlphaFoldDB" id="A0AAD5ZIB5"/>
<keyword evidence="3" id="KW-0012">Acyltransferase</keyword>
<protein>
    <submittedName>
        <fullName evidence="4">Uncharacterized protein</fullName>
    </submittedName>
</protein>
<dbReference type="PANTHER" id="PTHR31642">
    <property type="entry name" value="TRICHOTHECENE 3-O-ACETYLTRANSFERASE"/>
    <property type="match status" value="1"/>
</dbReference>
<accession>A0AAD5ZIB5</accession>
<dbReference type="GO" id="GO:0016747">
    <property type="term" value="F:acyltransferase activity, transferring groups other than amino-acyl groups"/>
    <property type="evidence" value="ECO:0007669"/>
    <property type="project" value="TreeGrafter"/>
</dbReference>
<reference evidence="4 5" key="1">
    <citation type="journal article" date="2022" name="Cell">
        <title>Repeat-based holocentromeres influence genome architecture and karyotype evolution.</title>
        <authorList>
            <person name="Hofstatter P.G."/>
            <person name="Thangavel G."/>
            <person name="Lux T."/>
            <person name="Neumann P."/>
            <person name="Vondrak T."/>
            <person name="Novak P."/>
            <person name="Zhang M."/>
            <person name="Costa L."/>
            <person name="Castellani M."/>
            <person name="Scott A."/>
            <person name="Toegelov H."/>
            <person name="Fuchs J."/>
            <person name="Mata-Sucre Y."/>
            <person name="Dias Y."/>
            <person name="Vanzela A.L.L."/>
            <person name="Huettel B."/>
            <person name="Almeida C.C.S."/>
            <person name="Simkova H."/>
            <person name="Souza G."/>
            <person name="Pedrosa-Harand A."/>
            <person name="Macas J."/>
            <person name="Mayer K.F.X."/>
            <person name="Houben A."/>
            <person name="Marques A."/>
        </authorList>
    </citation>
    <scope>NUCLEOTIDE SEQUENCE [LARGE SCALE GENOMIC DNA]</scope>
    <source>
        <strain evidence="4">RhyTen1mFocal</strain>
    </source>
</reference>
<dbReference type="InterPro" id="IPR023213">
    <property type="entry name" value="CAT-like_dom_sf"/>
</dbReference>
<proteinExistence type="inferred from homology"/>
<dbReference type="InterPro" id="IPR050317">
    <property type="entry name" value="Plant_Fungal_Acyltransferase"/>
</dbReference>
<sequence>MIPIKITKRTLIKASNPPITTPKVLISNLDLILGHFQGSLISIYPPPSSPFQTIVSTIQSNLPFFLNHLYPYAGRIIADPVSNLPSLICNNYGAEFVIGQTETALSSIDFGDMDQSLNLIQLPFAPDLPLSLQLVRFGCGRFSISWSMSHLLQDGHGIATIVTAWSDFVRTGTLSKIPNHDRSMFVPRLPLRYSPSLDQEFTLYKPSELINVLGTASLLRKIYRVEAADIERIRAEASGHVRATRLEAVSAYVWKLLATAVGSLDTTCRLAWIVDGRKRLGPKYKEAMKCYLGNVITYASREARVDEIKKQSLMYGAALTREAIEEVSCEERFEQLVDWMEEHKNAGKWTEIVGVGLGSPTIVISFMPFRVEQDFGFGDPVLTMPWMRPGRLGSCSLNIIRSPRNDGSWLVSARLWPSLAEVMRRDVRKVFKPVTAESLGFLPATTSRL</sequence>
<keyword evidence="5" id="KW-1185">Reference proteome</keyword>
<evidence type="ECO:0000313" key="4">
    <source>
        <dbReference type="EMBL" id="KAJ3698189.1"/>
    </source>
</evidence>
<comment type="caution">
    <text evidence="4">The sequence shown here is derived from an EMBL/GenBank/DDBJ whole genome shotgun (WGS) entry which is preliminary data.</text>
</comment>
<name>A0AAD5ZIB5_9POAL</name>
<gene>
    <name evidence="4" type="ORF">LUZ61_001894</name>
</gene>
<dbReference type="EMBL" id="JAMRDG010000001">
    <property type="protein sequence ID" value="KAJ3698189.1"/>
    <property type="molecule type" value="Genomic_DNA"/>
</dbReference>
<comment type="similarity">
    <text evidence="1">Belongs to the plant acyltransferase family.</text>
</comment>